<comment type="cofactor">
    <cofactor evidence="1">
        <name>Mg(2+)</name>
        <dbReference type="ChEBI" id="CHEBI:18420"/>
    </cofactor>
</comment>
<dbReference type="Proteomes" id="UP001597521">
    <property type="component" value="Unassembled WGS sequence"/>
</dbReference>
<reference evidence="7" key="1">
    <citation type="journal article" date="2019" name="Int. J. Syst. Evol. Microbiol.">
        <title>The Global Catalogue of Microorganisms (GCM) 10K type strain sequencing project: providing services to taxonomists for standard genome sequencing and annotation.</title>
        <authorList>
            <consortium name="The Broad Institute Genomics Platform"/>
            <consortium name="The Broad Institute Genome Sequencing Center for Infectious Disease"/>
            <person name="Wu L."/>
            <person name="Ma J."/>
        </authorList>
    </citation>
    <scope>NUCLEOTIDE SEQUENCE [LARGE SCALE GENOMIC DNA]</scope>
    <source>
        <strain evidence="7">CCM 7427</strain>
    </source>
</reference>
<dbReference type="EMBL" id="JBHUNP010000001">
    <property type="protein sequence ID" value="MFD2646643.1"/>
    <property type="molecule type" value="Genomic_DNA"/>
</dbReference>
<dbReference type="CDD" id="cd04666">
    <property type="entry name" value="NUDIX_DIPP2_like_Nudt4"/>
    <property type="match status" value="1"/>
</dbReference>
<evidence type="ECO:0000313" key="7">
    <source>
        <dbReference type="Proteomes" id="UP001597521"/>
    </source>
</evidence>
<sequence length="162" mass="17754">MLRDLLRHWSPKVETAGDIRQAGALPYAIVEGRLAILLITSRRTGRWIFPKGAIEAGLTPWESAAKEAREEAGVVGEVSTSPIGSYRTGAGAMGSALVDVDIYPLRVEQQLDEWKEKGQRLRHWTVLSEAKRLLADPALVKLATRLSAEVALRQGSSRPSTK</sequence>
<keyword evidence="3 6" id="KW-0378">Hydrolase</keyword>
<evidence type="ECO:0000256" key="2">
    <source>
        <dbReference type="ARBA" id="ARBA00022723"/>
    </source>
</evidence>
<dbReference type="PANTHER" id="PTHR12629">
    <property type="entry name" value="DIPHOSPHOINOSITOL POLYPHOSPHATE PHOSPHOHYDROLASE"/>
    <property type="match status" value="1"/>
</dbReference>
<dbReference type="PROSITE" id="PS51462">
    <property type="entry name" value="NUDIX"/>
    <property type="match status" value="1"/>
</dbReference>
<organism evidence="6 7">
    <name type="scientific">Devosia albogilva</name>
    <dbReference type="NCBI Taxonomy" id="429726"/>
    <lineage>
        <taxon>Bacteria</taxon>
        <taxon>Pseudomonadati</taxon>
        <taxon>Pseudomonadota</taxon>
        <taxon>Alphaproteobacteria</taxon>
        <taxon>Hyphomicrobiales</taxon>
        <taxon>Devosiaceae</taxon>
        <taxon>Devosia</taxon>
    </lineage>
</organism>
<evidence type="ECO:0000256" key="3">
    <source>
        <dbReference type="ARBA" id="ARBA00022801"/>
    </source>
</evidence>
<gene>
    <name evidence="6" type="ORF">ACFSX5_02415</name>
</gene>
<keyword evidence="4" id="KW-0460">Magnesium</keyword>
<dbReference type="InterPro" id="IPR000086">
    <property type="entry name" value="NUDIX_hydrolase_dom"/>
</dbReference>
<evidence type="ECO:0000259" key="5">
    <source>
        <dbReference type="PROSITE" id="PS51462"/>
    </source>
</evidence>
<dbReference type="PANTHER" id="PTHR12629:SF0">
    <property type="entry name" value="DIPHOSPHOINOSITOL-POLYPHOSPHATE DIPHOSPHATASE"/>
    <property type="match status" value="1"/>
</dbReference>
<keyword evidence="2" id="KW-0479">Metal-binding</keyword>
<evidence type="ECO:0000256" key="1">
    <source>
        <dbReference type="ARBA" id="ARBA00001946"/>
    </source>
</evidence>
<dbReference type="Gene3D" id="3.90.79.10">
    <property type="entry name" value="Nucleoside Triphosphate Pyrophosphohydrolase"/>
    <property type="match status" value="1"/>
</dbReference>
<feature type="domain" description="Nudix hydrolase" evidence="5">
    <location>
        <begin position="19"/>
        <end position="148"/>
    </location>
</feature>
<name>A0ABW5QFY9_9HYPH</name>
<proteinExistence type="predicted"/>
<accession>A0ABW5QFY9</accession>
<dbReference type="InterPro" id="IPR015797">
    <property type="entry name" value="NUDIX_hydrolase-like_dom_sf"/>
</dbReference>
<keyword evidence="7" id="KW-1185">Reference proteome</keyword>
<dbReference type="InterPro" id="IPR047198">
    <property type="entry name" value="DDP-like_NUDIX"/>
</dbReference>
<dbReference type="GO" id="GO:0016787">
    <property type="term" value="F:hydrolase activity"/>
    <property type="evidence" value="ECO:0007669"/>
    <property type="project" value="UniProtKB-KW"/>
</dbReference>
<comment type="caution">
    <text evidence="6">The sequence shown here is derived from an EMBL/GenBank/DDBJ whole genome shotgun (WGS) entry which is preliminary data.</text>
</comment>
<dbReference type="RefSeq" id="WP_386831429.1">
    <property type="nucleotide sequence ID" value="NZ_JBHUNP010000001.1"/>
</dbReference>
<protein>
    <submittedName>
        <fullName evidence="6">NUDIX hydrolase</fullName>
    </submittedName>
</protein>
<dbReference type="SUPFAM" id="SSF55811">
    <property type="entry name" value="Nudix"/>
    <property type="match status" value="1"/>
</dbReference>
<evidence type="ECO:0000256" key="4">
    <source>
        <dbReference type="ARBA" id="ARBA00022842"/>
    </source>
</evidence>
<evidence type="ECO:0000313" key="6">
    <source>
        <dbReference type="EMBL" id="MFD2646643.1"/>
    </source>
</evidence>
<dbReference type="Pfam" id="PF00293">
    <property type="entry name" value="NUDIX"/>
    <property type="match status" value="1"/>
</dbReference>